<evidence type="ECO:0000256" key="1">
    <source>
        <dbReference type="SAM" id="MobiDB-lite"/>
    </source>
</evidence>
<organism evidence="2 3">
    <name type="scientific">Lasius platythorax</name>
    <dbReference type="NCBI Taxonomy" id="488582"/>
    <lineage>
        <taxon>Eukaryota</taxon>
        <taxon>Metazoa</taxon>
        <taxon>Ecdysozoa</taxon>
        <taxon>Arthropoda</taxon>
        <taxon>Hexapoda</taxon>
        <taxon>Insecta</taxon>
        <taxon>Pterygota</taxon>
        <taxon>Neoptera</taxon>
        <taxon>Endopterygota</taxon>
        <taxon>Hymenoptera</taxon>
        <taxon>Apocrita</taxon>
        <taxon>Aculeata</taxon>
        <taxon>Formicoidea</taxon>
        <taxon>Formicidae</taxon>
        <taxon>Formicinae</taxon>
        <taxon>Lasius</taxon>
        <taxon>Lasius</taxon>
    </lineage>
</organism>
<proteinExistence type="predicted"/>
<keyword evidence="3" id="KW-1185">Reference proteome</keyword>
<dbReference type="EMBL" id="CAXIPU020000468">
    <property type="protein sequence ID" value="CAL1672232.1"/>
    <property type="molecule type" value="Genomic_DNA"/>
</dbReference>
<evidence type="ECO:0000313" key="2">
    <source>
        <dbReference type="EMBL" id="CAL1672232.1"/>
    </source>
</evidence>
<gene>
    <name evidence="2" type="ORF">LPLAT_LOCUS6909</name>
</gene>
<accession>A0AAV2MYE2</accession>
<sequence>MELARNFLAAKAVWQENRISELRLEMKALKSLLENHPINISNVSIMTSGGLSLSLVSPGRTDRSPSILRGDNDITRPDSSLSQMELSSMLPEEQHNERIDENSLIKEMLRVEDTIVRMNTEISSKNASLLELDAAAESALANIVSFDPRDNWQNFDRVGRARRRGEADRVSEPQWQAGGPYGP</sequence>
<name>A0AAV2MYE2_9HYME</name>
<dbReference type="Proteomes" id="UP001497644">
    <property type="component" value="Unassembled WGS sequence"/>
</dbReference>
<protein>
    <submittedName>
        <fullName evidence="2">Uncharacterized protein</fullName>
    </submittedName>
</protein>
<dbReference type="AlphaFoldDB" id="A0AAV2MYE2"/>
<feature type="region of interest" description="Disordered" evidence="1">
    <location>
        <begin position="154"/>
        <end position="183"/>
    </location>
</feature>
<comment type="caution">
    <text evidence="2">The sequence shown here is derived from an EMBL/GenBank/DDBJ whole genome shotgun (WGS) entry which is preliminary data.</text>
</comment>
<evidence type="ECO:0000313" key="3">
    <source>
        <dbReference type="Proteomes" id="UP001497644"/>
    </source>
</evidence>
<reference evidence="2" key="1">
    <citation type="submission" date="2024-04" db="EMBL/GenBank/DDBJ databases">
        <authorList>
            <consortium name="Molecular Ecology Group"/>
        </authorList>
    </citation>
    <scope>NUCLEOTIDE SEQUENCE</scope>
</reference>